<feature type="chain" id="PRO_5012864917" evidence="3">
    <location>
        <begin position="23"/>
        <end position="280"/>
    </location>
</feature>
<dbReference type="PROSITE" id="PS00135">
    <property type="entry name" value="TRYPSIN_SER"/>
    <property type="match status" value="1"/>
</dbReference>
<evidence type="ECO:0000259" key="4">
    <source>
        <dbReference type="PROSITE" id="PS50240"/>
    </source>
</evidence>
<dbReference type="InterPro" id="IPR043504">
    <property type="entry name" value="Peptidase_S1_PA_chymotrypsin"/>
</dbReference>
<dbReference type="Pfam" id="PF00089">
    <property type="entry name" value="Trypsin"/>
    <property type="match status" value="1"/>
</dbReference>
<dbReference type="InterPro" id="IPR001254">
    <property type="entry name" value="Trypsin_dom"/>
</dbReference>
<dbReference type="PROSITE" id="PS50240">
    <property type="entry name" value="TRYPSIN_DOM"/>
    <property type="match status" value="1"/>
</dbReference>
<gene>
    <name evidence="5" type="ORF">AX774_g1968</name>
</gene>
<protein>
    <submittedName>
        <fullName evidence="5">Plasma kallikrein</fullName>
    </submittedName>
</protein>
<dbReference type="InterPro" id="IPR009003">
    <property type="entry name" value="Peptidase_S1_PA"/>
</dbReference>
<reference evidence="6" key="1">
    <citation type="submission" date="2017-01" db="EMBL/GenBank/DDBJ databases">
        <authorList>
            <person name="Wang Y."/>
            <person name="White M."/>
            <person name="Kvist S."/>
            <person name="Moncalvo J.-M."/>
        </authorList>
    </citation>
    <scope>NUCLEOTIDE SEQUENCE [LARGE SCALE GENOMIC DNA]</scope>
    <source>
        <strain evidence="6">COL-18-3</strain>
    </source>
</reference>
<dbReference type="PRINTS" id="PR00722">
    <property type="entry name" value="CHYMOTRYPSIN"/>
</dbReference>
<feature type="signal peptide" evidence="3">
    <location>
        <begin position="1"/>
        <end position="22"/>
    </location>
</feature>
<feature type="non-terminal residue" evidence="5">
    <location>
        <position position="280"/>
    </location>
</feature>
<evidence type="ECO:0000256" key="1">
    <source>
        <dbReference type="ARBA" id="ARBA00007664"/>
    </source>
</evidence>
<organism evidence="5 6">
    <name type="scientific">Zancudomyces culisetae</name>
    <name type="common">Gut fungus</name>
    <name type="synonym">Smittium culisetae</name>
    <dbReference type="NCBI Taxonomy" id="1213189"/>
    <lineage>
        <taxon>Eukaryota</taxon>
        <taxon>Fungi</taxon>
        <taxon>Fungi incertae sedis</taxon>
        <taxon>Zoopagomycota</taxon>
        <taxon>Kickxellomycotina</taxon>
        <taxon>Harpellomycetes</taxon>
        <taxon>Harpellales</taxon>
        <taxon>Legeriomycetaceae</taxon>
        <taxon>Zancudomyces</taxon>
    </lineage>
</organism>
<dbReference type="InterPro" id="IPR001314">
    <property type="entry name" value="Peptidase_S1A"/>
</dbReference>
<dbReference type="PANTHER" id="PTHR24276">
    <property type="entry name" value="POLYSERASE-RELATED"/>
    <property type="match status" value="1"/>
</dbReference>
<comment type="caution">
    <text evidence="5">The sequence shown here is derived from an EMBL/GenBank/DDBJ whole genome shotgun (WGS) entry which is preliminary data.</text>
</comment>
<dbReference type="CDD" id="cd00190">
    <property type="entry name" value="Tryp_SPc"/>
    <property type="match status" value="1"/>
</dbReference>
<name>A0A1R1PUC8_ZANCU</name>
<dbReference type="OrthoDB" id="6380398at2759"/>
<dbReference type="Gene3D" id="2.40.10.10">
    <property type="entry name" value="Trypsin-like serine proteases"/>
    <property type="match status" value="1"/>
</dbReference>
<keyword evidence="3" id="KW-0732">Signal</keyword>
<accession>A0A1R1PUC8</accession>
<dbReference type="SMART" id="SM00020">
    <property type="entry name" value="Tryp_SPc"/>
    <property type="match status" value="1"/>
</dbReference>
<dbReference type="InterPro" id="IPR050430">
    <property type="entry name" value="Peptidase_S1"/>
</dbReference>
<feature type="domain" description="Peptidase S1" evidence="4">
    <location>
        <begin position="47"/>
        <end position="280"/>
    </location>
</feature>
<evidence type="ECO:0000313" key="6">
    <source>
        <dbReference type="Proteomes" id="UP000188320"/>
    </source>
</evidence>
<dbReference type="SUPFAM" id="SSF50494">
    <property type="entry name" value="Trypsin-like serine proteases"/>
    <property type="match status" value="1"/>
</dbReference>
<evidence type="ECO:0000256" key="2">
    <source>
        <dbReference type="ARBA" id="ARBA00023157"/>
    </source>
</evidence>
<evidence type="ECO:0000313" key="5">
    <source>
        <dbReference type="EMBL" id="OMH84499.1"/>
    </source>
</evidence>
<keyword evidence="6" id="KW-1185">Reference proteome</keyword>
<dbReference type="InterPro" id="IPR033116">
    <property type="entry name" value="TRYPSIN_SER"/>
</dbReference>
<sequence length="280" mass="29538">MRISSLALSFGFFAFGTPSALAKNNLKLEKRLGASPSSATRSLESRIIGGSNASLDDYKYIAYLSVVGRNEFKCTAELIAPNVVLAAAHCLSIGGVADSSKWDQIQVGFGAVKGTASDENTYSVKNVVIHPSYVNREPYNNDIALLFLEDCVDPDTAVPVEIDTNPVNKSDTFKVAGFGYTSVNGSPSTTLKELSLSLGRQDYCNALFAEDNAEGKIICLGVSAGSTVCTGDSGGPMVGSDGSKIQGISSSIITVNGKGCDAESTVAIYVLLSYYWDDFI</sequence>
<dbReference type="AlphaFoldDB" id="A0A1R1PUC8"/>
<dbReference type="Proteomes" id="UP000188320">
    <property type="component" value="Unassembled WGS sequence"/>
</dbReference>
<comment type="similarity">
    <text evidence="1">Belongs to the peptidase S1 family.</text>
</comment>
<dbReference type="PANTHER" id="PTHR24276:SF98">
    <property type="entry name" value="FI18310P1-RELATED"/>
    <property type="match status" value="1"/>
</dbReference>
<dbReference type="GO" id="GO:0006508">
    <property type="term" value="P:proteolysis"/>
    <property type="evidence" value="ECO:0007669"/>
    <property type="project" value="InterPro"/>
</dbReference>
<keyword evidence="2" id="KW-1015">Disulfide bond</keyword>
<evidence type="ECO:0000256" key="3">
    <source>
        <dbReference type="SAM" id="SignalP"/>
    </source>
</evidence>
<proteinExistence type="inferred from homology"/>
<dbReference type="GO" id="GO:0004252">
    <property type="term" value="F:serine-type endopeptidase activity"/>
    <property type="evidence" value="ECO:0007669"/>
    <property type="project" value="InterPro"/>
</dbReference>
<dbReference type="EMBL" id="LSSK01000186">
    <property type="protein sequence ID" value="OMH84499.1"/>
    <property type="molecule type" value="Genomic_DNA"/>
</dbReference>